<accession>A0A9J5Y7K4</accession>
<name>A0A9J5Y7K4_SOLCO</name>
<dbReference type="SUPFAM" id="SSF53756">
    <property type="entry name" value="UDP-Glycosyltransferase/glycogen phosphorylase"/>
    <property type="match status" value="1"/>
</dbReference>
<dbReference type="GO" id="GO:0080043">
    <property type="term" value="F:quercetin 3-O-glucosyltransferase activity"/>
    <property type="evidence" value="ECO:0007669"/>
    <property type="project" value="TreeGrafter"/>
</dbReference>
<organism evidence="2 3">
    <name type="scientific">Solanum commersonii</name>
    <name type="common">Commerson's wild potato</name>
    <name type="synonym">Commerson's nightshade</name>
    <dbReference type="NCBI Taxonomy" id="4109"/>
    <lineage>
        <taxon>Eukaryota</taxon>
        <taxon>Viridiplantae</taxon>
        <taxon>Streptophyta</taxon>
        <taxon>Embryophyta</taxon>
        <taxon>Tracheophyta</taxon>
        <taxon>Spermatophyta</taxon>
        <taxon>Magnoliopsida</taxon>
        <taxon>eudicotyledons</taxon>
        <taxon>Gunneridae</taxon>
        <taxon>Pentapetalae</taxon>
        <taxon>asterids</taxon>
        <taxon>lamiids</taxon>
        <taxon>Solanales</taxon>
        <taxon>Solanaceae</taxon>
        <taxon>Solanoideae</taxon>
        <taxon>Solaneae</taxon>
        <taxon>Solanum</taxon>
    </lineage>
</organism>
<evidence type="ECO:0000256" key="1">
    <source>
        <dbReference type="ARBA" id="ARBA00009995"/>
    </source>
</evidence>
<protein>
    <submittedName>
        <fullName evidence="2">Uncharacterized protein</fullName>
    </submittedName>
</protein>
<dbReference type="Proteomes" id="UP000824120">
    <property type="component" value="Chromosome 7"/>
</dbReference>
<sequence>MLVQGVWKNGVKVNGNECGIVEREEFERCIEITTGYDEEWEELIKNVKKWRDLAKKTLKENSSSDVNLKDFSKEFLLGCNEFTDYSDYFKNCSSKNKIIELPRLPPLSSIDFSSFVFDDVESNNWAVEFRTGKLRY</sequence>
<dbReference type="EMBL" id="JACXVP010000007">
    <property type="protein sequence ID" value="KAG5596050.1"/>
    <property type="molecule type" value="Genomic_DNA"/>
</dbReference>
<reference evidence="2 3" key="1">
    <citation type="submission" date="2020-09" db="EMBL/GenBank/DDBJ databases">
        <title>De no assembly of potato wild relative species, Solanum commersonii.</title>
        <authorList>
            <person name="Cho K."/>
        </authorList>
    </citation>
    <scope>NUCLEOTIDE SEQUENCE [LARGE SCALE GENOMIC DNA]</scope>
    <source>
        <strain evidence="2">LZ3.2</strain>
        <tissue evidence="2">Leaf</tissue>
    </source>
</reference>
<proteinExistence type="inferred from homology"/>
<keyword evidence="3" id="KW-1185">Reference proteome</keyword>
<dbReference type="Gene3D" id="3.40.50.2000">
    <property type="entry name" value="Glycogen Phosphorylase B"/>
    <property type="match status" value="2"/>
</dbReference>
<evidence type="ECO:0000313" key="2">
    <source>
        <dbReference type="EMBL" id="KAG5596050.1"/>
    </source>
</evidence>
<dbReference type="GO" id="GO:0080044">
    <property type="term" value="F:quercetin 7-O-glucosyltransferase activity"/>
    <property type="evidence" value="ECO:0007669"/>
    <property type="project" value="TreeGrafter"/>
</dbReference>
<dbReference type="PANTHER" id="PTHR11926:SF1510">
    <property type="entry name" value="GLYCOSYLTRANSFERASE"/>
    <property type="match status" value="1"/>
</dbReference>
<evidence type="ECO:0000313" key="3">
    <source>
        <dbReference type="Proteomes" id="UP000824120"/>
    </source>
</evidence>
<gene>
    <name evidence="2" type="ORF">H5410_037282</name>
</gene>
<comment type="caution">
    <text evidence="2">The sequence shown here is derived from an EMBL/GenBank/DDBJ whole genome shotgun (WGS) entry which is preliminary data.</text>
</comment>
<dbReference type="AlphaFoldDB" id="A0A9J5Y7K4"/>
<dbReference type="PANTHER" id="PTHR11926">
    <property type="entry name" value="GLUCOSYL/GLUCURONOSYL TRANSFERASES"/>
    <property type="match status" value="1"/>
</dbReference>
<comment type="similarity">
    <text evidence="1">Belongs to the UDP-glycosyltransferase family.</text>
</comment>
<dbReference type="OrthoDB" id="5835829at2759"/>